<gene>
    <name evidence="1" type="ORF">B0I33_102225</name>
</gene>
<dbReference type="Proteomes" id="UP000238362">
    <property type="component" value="Unassembled WGS sequence"/>
</dbReference>
<protein>
    <submittedName>
        <fullName evidence="1">Uncharacterized protein</fullName>
    </submittedName>
</protein>
<reference evidence="1 2" key="1">
    <citation type="submission" date="2018-03" db="EMBL/GenBank/DDBJ databases">
        <title>Genomic Encyclopedia of Type Strains, Phase III (KMG-III): the genomes of soil and plant-associated and newly described type strains.</title>
        <authorList>
            <person name="Whitman W."/>
        </authorList>
    </citation>
    <scope>NUCLEOTIDE SEQUENCE [LARGE SCALE GENOMIC DNA]</scope>
    <source>
        <strain evidence="1 2">CGMCC 4.7125</strain>
    </source>
</reference>
<proteinExistence type="predicted"/>
<accession>A0A2T0M0M0</accession>
<dbReference type="EMBL" id="PVNH01000002">
    <property type="protein sequence ID" value="PRX50107.1"/>
    <property type="molecule type" value="Genomic_DNA"/>
</dbReference>
<dbReference type="AlphaFoldDB" id="A0A2T0M0M0"/>
<keyword evidence="2" id="KW-1185">Reference proteome</keyword>
<comment type="caution">
    <text evidence="1">The sequence shown here is derived from an EMBL/GenBank/DDBJ whole genome shotgun (WGS) entry which is preliminary data.</text>
</comment>
<name>A0A2T0M0M0_9PSEU</name>
<organism evidence="1 2">
    <name type="scientific">Prauserella shujinwangii</name>
    <dbReference type="NCBI Taxonomy" id="1453103"/>
    <lineage>
        <taxon>Bacteria</taxon>
        <taxon>Bacillati</taxon>
        <taxon>Actinomycetota</taxon>
        <taxon>Actinomycetes</taxon>
        <taxon>Pseudonocardiales</taxon>
        <taxon>Pseudonocardiaceae</taxon>
        <taxon>Prauserella</taxon>
    </lineage>
</organism>
<sequence length="58" mass="6148">MPVYPFAYDLAEDESPLEGGIGEDATRADCVDLLDAETVSTRLGTVTVPSLLIQALAH</sequence>
<evidence type="ECO:0000313" key="1">
    <source>
        <dbReference type="EMBL" id="PRX50107.1"/>
    </source>
</evidence>
<evidence type="ECO:0000313" key="2">
    <source>
        <dbReference type="Proteomes" id="UP000238362"/>
    </source>
</evidence>